<evidence type="ECO:0000256" key="4">
    <source>
        <dbReference type="ARBA" id="ARBA00023136"/>
    </source>
</evidence>
<evidence type="ECO:0000313" key="8">
    <source>
        <dbReference type="Proteomes" id="UP000273044"/>
    </source>
</evidence>
<keyword evidence="3 5" id="KW-1133">Transmembrane helix</keyword>
<dbReference type="InterPro" id="IPR052165">
    <property type="entry name" value="Membrane_assoc_protease"/>
</dbReference>
<keyword evidence="2 5" id="KW-0812">Transmembrane</keyword>
<evidence type="ECO:0000313" key="7">
    <source>
        <dbReference type="EMBL" id="VEH69743.1"/>
    </source>
</evidence>
<sequence>MTDFLIWFGQNPWAAWGVLALLLAVAELLTLDLTLLMLAAGALAGGVVALFFPHLLWLQVIVALATAVATLFLLRPTLLEKARRAPGYRSSLDKLIGSFGEVVSRITSNSGEVKIDGQIWQARSYDEAIVIEAGERIEVYKLDGITLIVYPIAN</sequence>
<dbReference type="PANTHER" id="PTHR33507">
    <property type="entry name" value="INNER MEMBRANE PROTEIN YBBJ"/>
    <property type="match status" value="1"/>
</dbReference>
<dbReference type="PANTHER" id="PTHR33507:SF3">
    <property type="entry name" value="INNER MEMBRANE PROTEIN YBBJ"/>
    <property type="match status" value="1"/>
</dbReference>
<proteinExistence type="predicted"/>
<dbReference type="AlphaFoldDB" id="A0A448MX86"/>
<dbReference type="Proteomes" id="UP000273044">
    <property type="component" value="Chromosome"/>
</dbReference>
<feature type="transmembrane region" description="Helical" evidence="5">
    <location>
        <begin position="6"/>
        <end position="26"/>
    </location>
</feature>
<evidence type="ECO:0000256" key="5">
    <source>
        <dbReference type="SAM" id="Phobius"/>
    </source>
</evidence>
<dbReference type="RefSeq" id="WP_061787206.1">
    <property type="nucleotide sequence ID" value="NZ_CAJZDL010000005.1"/>
</dbReference>
<dbReference type="SUPFAM" id="SSF141322">
    <property type="entry name" value="NfeD domain-like"/>
    <property type="match status" value="1"/>
</dbReference>
<feature type="transmembrane region" description="Helical" evidence="5">
    <location>
        <begin position="33"/>
        <end position="51"/>
    </location>
</feature>
<dbReference type="Pfam" id="PF01957">
    <property type="entry name" value="NfeD"/>
    <property type="match status" value="1"/>
</dbReference>
<dbReference type="GeneID" id="64406501"/>
<gene>
    <name evidence="7" type="ORF">NCTC12967_01021</name>
</gene>
<evidence type="ECO:0000256" key="3">
    <source>
        <dbReference type="ARBA" id="ARBA00022989"/>
    </source>
</evidence>
<dbReference type="EMBL" id="LR134406">
    <property type="protein sequence ID" value="VEH69743.1"/>
    <property type="molecule type" value="Genomic_DNA"/>
</dbReference>
<dbReference type="Gene3D" id="2.40.50.140">
    <property type="entry name" value="Nucleic acid-binding proteins"/>
    <property type="match status" value="1"/>
</dbReference>
<name>A0A448MX86_9ACTN</name>
<feature type="transmembrane region" description="Helical" evidence="5">
    <location>
        <begin position="57"/>
        <end position="74"/>
    </location>
</feature>
<organism evidence="7 8">
    <name type="scientific">Arachnia propionica</name>
    <dbReference type="NCBI Taxonomy" id="1750"/>
    <lineage>
        <taxon>Bacteria</taxon>
        <taxon>Bacillati</taxon>
        <taxon>Actinomycetota</taxon>
        <taxon>Actinomycetes</taxon>
        <taxon>Propionibacteriales</taxon>
        <taxon>Propionibacteriaceae</taxon>
        <taxon>Arachnia</taxon>
    </lineage>
</organism>
<dbReference type="InterPro" id="IPR002810">
    <property type="entry name" value="NfeD-like_C"/>
</dbReference>
<accession>A0A448MX86</accession>
<dbReference type="GO" id="GO:0005886">
    <property type="term" value="C:plasma membrane"/>
    <property type="evidence" value="ECO:0007669"/>
    <property type="project" value="TreeGrafter"/>
</dbReference>
<reference evidence="7 8" key="1">
    <citation type="submission" date="2018-12" db="EMBL/GenBank/DDBJ databases">
        <authorList>
            <consortium name="Pathogen Informatics"/>
        </authorList>
    </citation>
    <scope>NUCLEOTIDE SEQUENCE [LARGE SCALE GENOMIC DNA]</scope>
    <source>
        <strain evidence="7 8">NCTC12967</strain>
    </source>
</reference>
<evidence type="ECO:0000256" key="2">
    <source>
        <dbReference type="ARBA" id="ARBA00022692"/>
    </source>
</evidence>
<dbReference type="InterPro" id="IPR012340">
    <property type="entry name" value="NA-bd_OB-fold"/>
</dbReference>
<comment type="subcellular location">
    <subcellularLocation>
        <location evidence="1">Membrane</location>
        <topology evidence="1">Multi-pass membrane protein</topology>
    </subcellularLocation>
</comment>
<keyword evidence="4 5" id="KW-0472">Membrane</keyword>
<feature type="domain" description="NfeD-like C-terminal" evidence="6">
    <location>
        <begin position="93"/>
        <end position="151"/>
    </location>
</feature>
<keyword evidence="8" id="KW-1185">Reference proteome</keyword>
<evidence type="ECO:0000256" key="1">
    <source>
        <dbReference type="ARBA" id="ARBA00004141"/>
    </source>
</evidence>
<evidence type="ECO:0000259" key="6">
    <source>
        <dbReference type="Pfam" id="PF01957"/>
    </source>
</evidence>
<protein>
    <submittedName>
        <fullName evidence="7">NfeD-like C-terminal, partner-binding</fullName>
    </submittedName>
</protein>